<evidence type="ECO:0000313" key="5">
    <source>
        <dbReference type="EMBL" id="KAF4689364.1"/>
    </source>
</evidence>
<dbReference type="PROSITE" id="PS50082">
    <property type="entry name" value="WD_REPEATS_2"/>
    <property type="match status" value="1"/>
</dbReference>
<name>A0A7J6NZQ3_PEROL</name>
<dbReference type="SMART" id="SM00320">
    <property type="entry name" value="WD40"/>
    <property type="match status" value="2"/>
</dbReference>
<keyword evidence="3" id="KW-0472">Membrane</keyword>
<evidence type="ECO:0000256" key="1">
    <source>
        <dbReference type="PROSITE-ProRule" id="PRU00221"/>
    </source>
</evidence>
<dbReference type="Gene3D" id="2.130.10.10">
    <property type="entry name" value="YVTN repeat-like/Quinoprotein amine dehydrogenase"/>
    <property type="match status" value="1"/>
</dbReference>
<keyword evidence="4" id="KW-0732">Signal</keyword>
<comment type="caution">
    <text evidence="5">The sequence shown here is derived from an EMBL/GenBank/DDBJ whole genome shotgun (WGS) entry which is preliminary data.</text>
</comment>
<gene>
    <name evidence="5" type="primary">WDR54</name>
    <name evidence="5" type="ORF">FOZ60_001699</name>
</gene>
<feature type="compositionally biased region" description="Low complexity" evidence="2">
    <location>
        <begin position="220"/>
        <end position="246"/>
    </location>
</feature>
<protein>
    <submittedName>
        <fullName evidence="5">WD repeat domain 54</fullName>
    </submittedName>
</protein>
<dbReference type="EMBL" id="JABANP010000126">
    <property type="protein sequence ID" value="KAF4689364.1"/>
    <property type="molecule type" value="Genomic_DNA"/>
</dbReference>
<evidence type="ECO:0000313" key="6">
    <source>
        <dbReference type="Proteomes" id="UP000541610"/>
    </source>
</evidence>
<feature type="region of interest" description="Disordered" evidence="2">
    <location>
        <begin position="304"/>
        <end position="423"/>
    </location>
</feature>
<keyword evidence="3" id="KW-0812">Transmembrane</keyword>
<organism evidence="5 6">
    <name type="scientific">Perkinsus olseni</name>
    <name type="common">Perkinsus atlanticus</name>
    <dbReference type="NCBI Taxonomy" id="32597"/>
    <lineage>
        <taxon>Eukaryota</taxon>
        <taxon>Sar</taxon>
        <taxon>Alveolata</taxon>
        <taxon>Perkinsozoa</taxon>
        <taxon>Perkinsea</taxon>
        <taxon>Perkinsida</taxon>
        <taxon>Perkinsidae</taxon>
        <taxon>Perkinsus</taxon>
    </lineage>
</organism>
<evidence type="ECO:0000256" key="4">
    <source>
        <dbReference type="SAM" id="SignalP"/>
    </source>
</evidence>
<feature type="chain" id="PRO_5029604130" evidence="4">
    <location>
        <begin position="27"/>
        <end position="825"/>
    </location>
</feature>
<keyword evidence="3" id="KW-1133">Transmembrane helix</keyword>
<dbReference type="OrthoDB" id="431942at2759"/>
<feature type="compositionally biased region" description="Acidic residues" evidence="2">
    <location>
        <begin position="400"/>
        <end position="410"/>
    </location>
</feature>
<proteinExistence type="predicted"/>
<reference evidence="5 6" key="1">
    <citation type="submission" date="2020-04" db="EMBL/GenBank/DDBJ databases">
        <title>Perkinsus olseni comparative genomics.</title>
        <authorList>
            <person name="Bogema D.R."/>
        </authorList>
    </citation>
    <scope>NUCLEOTIDE SEQUENCE [LARGE SCALE GENOMIC DNA]</scope>
    <source>
        <strain evidence="5">00978-12</strain>
    </source>
</reference>
<dbReference type="AlphaFoldDB" id="A0A7J6NZQ3"/>
<feature type="repeat" description="WD" evidence="1">
    <location>
        <begin position="730"/>
        <end position="771"/>
    </location>
</feature>
<feature type="compositionally biased region" description="Low complexity" evidence="2">
    <location>
        <begin position="324"/>
        <end position="338"/>
    </location>
</feature>
<accession>A0A7J6NZQ3</accession>
<sequence>MSSPSSLSPQYKILLITLLCLRLCQGVCLNIRHLDDETPAAAVVPTPTPEHKRHGYHRAELIGAWIIITVVPVACIVFFCATAPRVRQREILFKLFHRDAVFNAPAAAVEMKDLELGSTAGSSSSPRAAGSSSWWDRLRGRSKAAARAGGGMAATVIGKAKPVIKSAAAKIDRSRVKRHHRKQTQRGFRQLGGQDSGDHVKYNIYDDEDNTTFGGFDGPSPSSLSSSPSSSWSSSLVSSSRDESPSSSSAAAAAVVGASSSLDLIGYYDYYQREGEVHQEFRKEAVVTTTGDLVQASESTVRRVSFDAPPAMDVEEGPQITEVSNDNNSSNSGATTTTMVVEEPPDESPGGRVRASTSSSSYSGTSRRTSGMILSDDDERYLSANESNCYQSCSDGSRSDDEEDEEEMFELGESSFTTESSGPDVITGGASNSGSDDVTHPNRVPFITGIMSSRPPPTEYFSRHPIEHKIEGVNSDGDSLFLYPAMIYNNLTIATAATEGSVDRLPRSSRVAYVADDGHHIHILEGSASTTVRVVGSTTLKGRVNSIRYHTLHHHPTTTTVLVITSTDGAYIYTDDLRRTLCYIPPPSVHARDDDDEVHFTASTVVPDMHGDSSEETNEGHLIIGASDGSCRVIPFKGDKLGSAPSAQQLRPAVGVPTGGIRYVFDGGDISRMSEYVCHWVASINNPCGISEAPVISCGCPTPNCLVAAHGDGKLRIFDAAADWQLRFEISAHGRSITGMAVHKTKHLVATVSEDTILNLWRVNRDEELDKSFGTPHLVGSTQVAQRMLTGVCFGHGFFPPSHDDGGDDGLLVLGYDSDTLYSMV</sequence>
<feature type="region of interest" description="Disordered" evidence="2">
    <location>
        <begin position="168"/>
        <end position="246"/>
    </location>
</feature>
<dbReference type="InterPro" id="IPR001680">
    <property type="entry name" value="WD40_rpt"/>
</dbReference>
<evidence type="ECO:0000256" key="2">
    <source>
        <dbReference type="SAM" id="MobiDB-lite"/>
    </source>
</evidence>
<dbReference type="InterPro" id="IPR015943">
    <property type="entry name" value="WD40/YVTN_repeat-like_dom_sf"/>
</dbReference>
<feature type="transmembrane region" description="Helical" evidence="3">
    <location>
        <begin position="62"/>
        <end position="84"/>
    </location>
</feature>
<keyword evidence="1" id="KW-0853">WD repeat</keyword>
<feature type="signal peptide" evidence="4">
    <location>
        <begin position="1"/>
        <end position="26"/>
    </location>
</feature>
<dbReference type="InterPro" id="IPR036322">
    <property type="entry name" value="WD40_repeat_dom_sf"/>
</dbReference>
<feature type="compositionally biased region" description="Basic residues" evidence="2">
    <location>
        <begin position="175"/>
        <end position="184"/>
    </location>
</feature>
<feature type="compositionally biased region" description="Low complexity" evidence="2">
    <location>
        <begin position="350"/>
        <end position="371"/>
    </location>
</feature>
<dbReference type="SUPFAM" id="SSF50978">
    <property type="entry name" value="WD40 repeat-like"/>
    <property type="match status" value="1"/>
</dbReference>
<evidence type="ECO:0000256" key="3">
    <source>
        <dbReference type="SAM" id="Phobius"/>
    </source>
</evidence>
<dbReference type="Proteomes" id="UP000541610">
    <property type="component" value="Unassembled WGS sequence"/>
</dbReference>